<sequence>MHASLNGLNLSMFPQSLRVIRLSSAQSPHEFIGLKMRATAAASGSHDETLALISDIEDMAPKHRPLLIPVFCVGLKPANIPRILARFDSFGWTSIRSEIVQAHLCLRGIWELGNHKAIVTGAFVDLWKRIWPWVEFLDEYEETLSDEDFLDGETRYSGFLSLMRFLRGDKAAAHLIDSTPGLYVVVRSAWRHFIDAEDEAGLADVSYFLGLLFKNDWNAPTFDELIIGAGGTRSDLASIVVSHITHVLPDPDSPVTSQTIFHLVGIVYIVASESVTGYQDPEFQDDLLSHGIVAALTTAVRALCRSTLETAGIELKGLLPALVDQLSLCSPTYLPESLRAGLLDIIFTSQHREVMSSSLTALLENVLPPATVYHSVLMELQTPSHKLAIAMPQQYSVIPPFSCSGTALWLWLKWTPSNIQESVVTSQGTDEITGELHISPRNRSFLRVLVYHEYMVREQEVAQKKLLFMEQHPGRCAIKIWRLENFAPDFELDAERIVRSAGQLHLHLMHVVDADHTETLIWLFPLRLGSSHVRAR</sequence>
<protein>
    <submittedName>
        <fullName evidence="1">MYND-type domain-containing protein</fullName>
    </submittedName>
</protein>
<reference evidence="1" key="1">
    <citation type="submission" date="2020-05" db="EMBL/GenBank/DDBJ databases">
        <title>Mycena genomes resolve the evolution of fungal bioluminescence.</title>
        <authorList>
            <person name="Tsai I.J."/>
        </authorList>
    </citation>
    <scope>NUCLEOTIDE SEQUENCE</scope>
    <source>
        <strain evidence="1">160909Yilan</strain>
    </source>
</reference>
<name>A0A8H6WMQ3_9AGAR</name>
<proteinExistence type="predicted"/>
<accession>A0A8H6WMQ3</accession>
<dbReference type="Proteomes" id="UP000623467">
    <property type="component" value="Unassembled WGS sequence"/>
</dbReference>
<evidence type="ECO:0000313" key="2">
    <source>
        <dbReference type="Proteomes" id="UP000623467"/>
    </source>
</evidence>
<organism evidence="1 2">
    <name type="scientific">Mycena sanguinolenta</name>
    <dbReference type="NCBI Taxonomy" id="230812"/>
    <lineage>
        <taxon>Eukaryota</taxon>
        <taxon>Fungi</taxon>
        <taxon>Dikarya</taxon>
        <taxon>Basidiomycota</taxon>
        <taxon>Agaricomycotina</taxon>
        <taxon>Agaricomycetes</taxon>
        <taxon>Agaricomycetidae</taxon>
        <taxon>Agaricales</taxon>
        <taxon>Marasmiineae</taxon>
        <taxon>Mycenaceae</taxon>
        <taxon>Mycena</taxon>
    </lineage>
</organism>
<gene>
    <name evidence="1" type="ORF">MSAN_02524900</name>
</gene>
<dbReference type="OrthoDB" id="3064659at2759"/>
<dbReference type="EMBL" id="JACAZH010000119">
    <property type="protein sequence ID" value="KAF7324314.1"/>
    <property type="molecule type" value="Genomic_DNA"/>
</dbReference>
<comment type="caution">
    <text evidence="1">The sequence shown here is derived from an EMBL/GenBank/DDBJ whole genome shotgun (WGS) entry which is preliminary data.</text>
</comment>
<keyword evidence="2" id="KW-1185">Reference proteome</keyword>
<dbReference type="AlphaFoldDB" id="A0A8H6WMQ3"/>
<evidence type="ECO:0000313" key="1">
    <source>
        <dbReference type="EMBL" id="KAF7324314.1"/>
    </source>
</evidence>